<evidence type="ECO:0000256" key="1">
    <source>
        <dbReference type="SAM" id="MobiDB-lite"/>
    </source>
</evidence>
<keyword evidence="4" id="KW-1185">Reference proteome</keyword>
<proteinExistence type="predicted"/>
<keyword evidence="2" id="KW-0472">Membrane</keyword>
<feature type="region of interest" description="Disordered" evidence="1">
    <location>
        <begin position="1"/>
        <end position="27"/>
    </location>
</feature>
<evidence type="ECO:0000313" key="3">
    <source>
        <dbReference type="EMBL" id="KAF4864075.1"/>
    </source>
</evidence>
<dbReference type="AlphaFoldDB" id="A0A9P5K987"/>
<feature type="transmembrane region" description="Helical" evidence="2">
    <location>
        <begin position="113"/>
        <end position="131"/>
    </location>
</feature>
<dbReference type="EMBL" id="QPMT01000005">
    <property type="protein sequence ID" value="KAF4864075.1"/>
    <property type="molecule type" value="Genomic_DNA"/>
</dbReference>
<evidence type="ECO:0000313" key="4">
    <source>
        <dbReference type="Proteomes" id="UP000711996"/>
    </source>
</evidence>
<reference evidence="3" key="1">
    <citation type="submission" date="2019-06" db="EMBL/GenBank/DDBJ databases">
        <authorList>
            <person name="Gan P."/>
            <person name="Shirasu K."/>
        </authorList>
    </citation>
    <scope>NUCLEOTIDE SEQUENCE [LARGE SCALE GENOMIC DNA]</scope>
    <source>
        <strain evidence="3">CAD2</strain>
    </source>
</reference>
<protein>
    <submittedName>
        <fullName evidence="3">Uncharacterized protein</fullName>
    </submittedName>
</protein>
<gene>
    <name evidence="3" type="ORF">CGCSCA2_v002315</name>
</gene>
<dbReference type="Proteomes" id="UP000711996">
    <property type="component" value="Unassembled WGS sequence"/>
</dbReference>
<organism evidence="3 4">
    <name type="scientific">Colletotrichum siamense</name>
    <name type="common">Anthracnose fungus</name>
    <dbReference type="NCBI Taxonomy" id="690259"/>
    <lineage>
        <taxon>Eukaryota</taxon>
        <taxon>Fungi</taxon>
        <taxon>Dikarya</taxon>
        <taxon>Ascomycota</taxon>
        <taxon>Pezizomycotina</taxon>
        <taxon>Sordariomycetes</taxon>
        <taxon>Hypocreomycetidae</taxon>
        <taxon>Glomerellales</taxon>
        <taxon>Glomerellaceae</taxon>
        <taxon>Colletotrichum</taxon>
        <taxon>Colletotrichum gloeosporioides species complex</taxon>
    </lineage>
</organism>
<dbReference type="PANTHER" id="PTHR35394:SF5">
    <property type="entry name" value="DUF3176 DOMAIN-CONTAINING PROTEIN"/>
    <property type="match status" value="1"/>
</dbReference>
<evidence type="ECO:0000256" key="2">
    <source>
        <dbReference type="SAM" id="Phobius"/>
    </source>
</evidence>
<keyword evidence="2" id="KW-1133">Transmembrane helix</keyword>
<feature type="transmembrane region" description="Helical" evidence="2">
    <location>
        <begin position="81"/>
        <end position="101"/>
    </location>
</feature>
<dbReference type="OrthoDB" id="4831610at2759"/>
<sequence length="303" mass="32686">MAAHRNPSVNTKASSRENRDVSGTSSAVEYSAIPNDEKLSNGIREPFSVNPKGIIEVNANQTDNSGQTYQPLNKFAILKQWALELLAGFISVAAFVVMVILLSAVNEKPQPPWATPTVLGALVVIASYAIGPLSQQAVKTYSCEIPAEGVARLAIAERVAPLDTSQSVGFISGEMSTTVINGLLSSLTGPLDQSQLFDCDTGNCTFASISGVTHSSVGVCSKCTDVKSELQESQDWPFPEYHFRNNSQFAINTRIEPTPLNVTTAISKITAQMRYEVIALSRSAFKLEPFMSRRLQIATLPVT</sequence>
<comment type="caution">
    <text evidence="3">The sequence shown here is derived from an EMBL/GenBank/DDBJ whole genome shotgun (WGS) entry which is preliminary data.</text>
</comment>
<keyword evidence="2" id="KW-0812">Transmembrane</keyword>
<dbReference type="PANTHER" id="PTHR35394">
    <property type="entry name" value="DUF3176 DOMAIN-CONTAINING PROTEIN"/>
    <property type="match status" value="1"/>
</dbReference>
<accession>A0A9P5K987</accession>
<name>A0A9P5K987_COLSI</name>